<keyword evidence="3" id="KW-1185">Reference proteome</keyword>
<dbReference type="InterPro" id="IPR023829">
    <property type="entry name" value="PGA_PgaD"/>
</dbReference>
<keyword evidence="1" id="KW-0812">Transmembrane</keyword>
<keyword evidence="1" id="KW-0472">Membrane</keyword>
<reference evidence="2 3" key="1">
    <citation type="submission" date="2018-07" db="EMBL/GenBank/DDBJ databases">
        <title>Genome sequencing of Moraxellaceae gen. HYN0046.</title>
        <authorList>
            <person name="Kim M."/>
            <person name="Yi H."/>
        </authorList>
    </citation>
    <scope>NUCLEOTIDE SEQUENCE [LARGE SCALE GENOMIC DNA]</scope>
    <source>
        <strain evidence="2 3">HYN0046</strain>
    </source>
</reference>
<dbReference type="Pfam" id="PF13994">
    <property type="entry name" value="PgaD"/>
    <property type="match status" value="1"/>
</dbReference>
<keyword evidence="1" id="KW-1133">Transmembrane helix</keyword>
<gene>
    <name evidence="2" type="primary">pgaD</name>
    <name evidence="2" type="ORF">HYN46_16145</name>
</gene>
<feature type="transmembrane region" description="Helical" evidence="1">
    <location>
        <begin position="47"/>
        <end position="69"/>
    </location>
</feature>
<accession>A0A345PBU6</accession>
<dbReference type="EMBL" id="CP031222">
    <property type="protein sequence ID" value="AXI04755.1"/>
    <property type="molecule type" value="Genomic_DNA"/>
</dbReference>
<proteinExistence type="predicted"/>
<organism evidence="2 3">
    <name type="scientific">Aquirhabdus parva</name>
    <dbReference type="NCBI Taxonomy" id="2283318"/>
    <lineage>
        <taxon>Bacteria</taxon>
        <taxon>Pseudomonadati</taxon>
        <taxon>Pseudomonadota</taxon>
        <taxon>Gammaproteobacteria</taxon>
        <taxon>Moraxellales</taxon>
        <taxon>Moraxellaceae</taxon>
        <taxon>Aquirhabdus</taxon>
    </lineage>
</organism>
<dbReference type="GO" id="GO:0043709">
    <property type="term" value="P:cell adhesion involved in single-species biofilm formation"/>
    <property type="evidence" value="ECO:0007669"/>
    <property type="project" value="InterPro"/>
</dbReference>
<sequence length="161" mass="18283">MVNARAGLALIVAYTLWRRKTMSNSLIINIRQQLHWYQRFFSDSSTALMWGMWLYLWRPLVVITGAHAFSKQPFLVHFVTKISPMTMGYIIVSVMCGALALLLWTLLPARRITPSPQKDLADYAAHFQLPEQEITAGRAANICTVHHDAYGRVIGIQPQQA</sequence>
<dbReference type="OrthoDB" id="6691414at2"/>
<protein>
    <submittedName>
        <fullName evidence="2">Poly-beta-1,6-N-acetyl-D-glucosamine biosynthesis protein PgaD</fullName>
    </submittedName>
</protein>
<evidence type="ECO:0000313" key="2">
    <source>
        <dbReference type="EMBL" id="AXI04755.1"/>
    </source>
</evidence>
<dbReference type="KEGG" id="mbah:HYN46_16145"/>
<evidence type="ECO:0000256" key="1">
    <source>
        <dbReference type="SAM" id="Phobius"/>
    </source>
</evidence>
<evidence type="ECO:0000313" key="3">
    <source>
        <dbReference type="Proteomes" id="UP000253940"/>
    </source>
</evidence>
<dbReference type="NCBIfam" id="TIGR03940">
    <property type="entry name" value="PGA_PgaD"/>
    <property type="match status" value="1"/>
</dbReference>
<dbReference type="AlphaFoldDB" id="A0A345PBU6"/>
<name>A0A345PBU6_9GAMM</name>
<dbReference type="Proteomes" id="UP000253940">
    <property type="component" value="Chromosome"/>
</dbReference>
<feature type="transmembrane region" description="Helical" evidence="1">
    <location>
        <begin position="89"/>
        <end position="107"/>
    </location>
</feature>